<evidence type="ECO:0000313" key="4">
    <source>
        <dbReference type="Proteomes" id="UP000027821"/>
    </source>
</evidence>
<dbReference type="PANTHER" id="PTHR43118:SF1">
    <property type="entry name" value="RHAMNOGALACTURONAN LYASE (EUROFUNG)"/>
    <property type="match status" value="1"/>
</dbReference>
<dbReference type="eggNOG" id="COG5297">
    <property type="taxonomic scope" value="Bacteria"/>
</dbReference>
<protein>
    <submittedName>
        <fullName evidence="3">Uncharacterized protein</fullName>
    </submittedName>
</protein>
<evidence type="ECO:0000259" key="2">
    <source>
        <dbReference type="Pfam" id="PF21348"/>
    </source>
</evidence>
<dbReference type="Pfam" id="PF21348">
    <property type="entry name" value="RGL11_C"/>
    <property type="match status" value="1"/>
</dbReference>
<dbReference type="Pfam" id="PF18370">
    <property type="entry name" value="RGI_lyase"/>
    <property type="match status" value="1"/>
</dbReference>
<comment type="caution">
    <text evidence="3">The sequence shown here is derived from an EMBL/GenBank/DDBJ whole genome shotgun (WGS) entry which is preliminary data.</text>
</comment>
<dbReference type="OrthoDB" id="9802318at2"/>
<dbReference type="RefSeq" id="WP_035078770.1">
    <property type="nucleotide sequence ID" value="NZ_JMIH01000034.1"/>
</dbReference>
<feature type="domain" description="Rhamnogalacturonan I lyase beta-sheet" evidence="1">
    <location>
        <begin position="24"/>
        <end position="116"/>
    </location>
</feature>
<gene>
    <name evidence="3" type="ORF">EL17_20270</name>
</gene>
<sequence>MRSLPKILSVFIICLNTHYSFGQRQMEYLDRGVVAIKSDGGVFVSWRLLGTEEDDLGFNVYRKAGNGKATKVNNQPITQSTNFLDKKAVHNKDYSYFVRAVLNGKEQEMSPEVKMWEKPYHSIPLKTPEGYTPNDASVGDLTGDGRYEIVVHMTGTGKDNSHKGFTDEPILHAYTLDGDFLWEINLGKNIREGAHYTQFMVYDLDGDGIAEIACKTADGTKDGKGNIIGDAEADHRNADGYILRGPEFLTVFSGRTGEALATTDYIPARHPDTENPTADQLKEVWGDGYGNRVDRFLAGIAYLDGERPSLIMTRGYYTRTVIAAFNWRDGELSEVWNFDSHDGNRENRKFAGQGYHSLAIGDVDGDGHDEVVFGSMVVDHDGTGLYSTGLGHGDAMHLTNIDPDRPGMEIFGIHEHVKHEHGANLRDARTGEVLWSYPSTDVGRGLAIDIDPRHKGLESWAAGEGMEGLWNAKGEVISDIKPNSVNMGIWWDGDLLRELLNGVDISKWDYKNQKTDRIFSGEDYEVIKINGTKSNPNLAADILGDWREELIARSADNKELRIFSTTIPTEHRFYTLMHNPQYRVSIAWQNVGYNQPPHPDYYLGVGMEKPSLPNIQMVMPKGLQGKK</sequence>
<keyword evidence="4" id="KW-1185">Reference proteome</keyword>
<dbReference type="AlphaFoldDB" id="A0A074KSG5"/>
<proteinExistence type="predicted"/>
<dbReference type="InterPro" id="IPR049366">
    <property type="entry name" value="RGL11_C"/>
</dbReference>
<feature type="domain" description="Rhamnogalacturonan lyase family 11 C-terminal" evidence="2">
    <location>
        <begin position="130"/>
        <end position="613"/>
    </location>
</feature>
<dbReference type="Gene3D" id="2.60.40.10">
    <property type="entry name" value="Immunoglobulins"/>
    <property type="match status" value="1"/>
</dbReference>
<dbReference type="InterPro" id="IPR013783">
    <property type="entry name" value="Ig-like_fold"/>
</dbReference>
<dbReference type="EMBL" id="JMIH01000034">
    <property type="protein sequence ID" value="KEO71859.1"/>
    <property type="molecule type" value="Genomic_DNA"/>
</dbReference>
<name>A0A074KSG5_9BACT</name>
<dbReference type="SUPFAM" id="SSF69318">
    <property type="entry name" value="Integrin alpha N-terminal domain"/>
    <property type="match status" value="1"/>
</dbReference>
<dbReference type="InterPro" id="IPR034641">
    <property type="entry name" value="RGL11"/>
</dbReference>
<dbReference type="InterPro" id="IPR041624">
    <property type="entry name" value="RGI_lyase"/>
</dbReference>
<accession>A0A074KSG5</accession>
<dbReference type="CDD" id="cd10318">
    <property type="entry name" value="RGL11"/>
    <property type="match status" value="1"/>
</dbReference>
<evidence type="ECO:0000313" key="3">
    <source>
        <dbReference type="EMBL" id="KEO71859.1"/>
    </source>
</evidence>
<dbReference type="PANTHER" id="PTHR43118">
    <property type="entry name" value="RHAMNOGALACTURONAN LYASE (EUROFUNG)"/>
    <property type="match status" value="1"/>
</dbReference>
<organism evidence="3 4">
    <name type="scientific">Anditalea andensis</name>
    <dbReference type="NCBI Taxonomy" id="1048983"/>
    <lineage>
        <taxon>Bacteria</taxon>
        <taxon>Pseudomonadati</taxon>
        <taxon>Bacteroidota</taxon>
        <taxon>Cytophagia</taxon>
        <taxon>Cytophagales</taxon>
        <taxon>Cytophagaceae</taxon>
        <taxon>Anditalea</taxon>
    </lineage>
</organism>
<evidence type="ECO:0000259" key="1">
    <source>
        <dbReference type="Pfam" id="PF18370"/>
    </source>
</evidence>
<reference evidence="3 4" key="1">
    <citation type="submission" date="2014-04" db="EMBL/GenBank/DDBJ databases">
        <title>Characterization and application of a salt tolerant electro-active bacterium.</title>
        <authorList>
            <person name="Yang L."/>
            <person name="Wei S."/>
            <person name="Tay Q.X.M."/>
        </authorList>
    </citation>
    <scope>NUCLEOTIDE SEQUENCE [LARGE SCALE GENOMIC DNA]</scope>
    <source>
        <strain evidence="3 4">LY1</strain>
    </source>
</reference>
<dbReference type="STRING" id="1048983.EL17_20270"/>
<dbReference type="InterPro" id="IPR028994">
    <property type="entry name" value="Integrin_alpha_N"/>
</dbReference>
<dbReference type="Proteomes" id="UP000027821">
    <property type="component" value="Unassembled WGS sequence"/>
</dbReference>